<proteinExistence type="predicted"/>
<organism evidence="2 3">
    <name type="scientific">Metabacillus lacus</name>
    <dbReference type="NCBI Taxonomy" id="1983721"/>
    <lineage>
        <taxon>Bacteria</taxon>
        <taxon>Bacillati</taxon>
        <taxon>Bacillota</taxon>
        <taxon>Bacilli</taxon>
        <taxon>Bacillales</taxon>
        <taxon>Bacillaceae</taxon>
        <taxon>Metabacillus</taxon>
    </lineage>
</organism>
<evidence type="ECO:0000313" key="2">
    <source>
        <dbReference type="EMBL" id="MRX72638.1"/>
    </source>
</evidence>
<protein>
    <recommendedName>
        <fullName evidence="4">Aminodeoxychorismate lyase</fullName>
    </recommendedName>
</protein>
<dbReference type="Gene3D" id="3.30.1490.480">
    <property type="entry name" value="Endolytic murein transglycosylase"/>
    <property type="match status" value="1"/>
</dbReference>
<dbReference type="Pfam" id="PF02618">
    <property type="entry name" value="YceG"/>
    <property type="match status" value="1"/>
</dbReference>
<accession>A0A7X2LZ93</accession>
<evidence type="ECO:0000256" key="1">
    <source>
        <dbReference type="SAM" id="MobiDB-lite"/>
    </source>
</evidence>
<feature type="region of interest" description="Disordered" evidence="1">
    <location>
        <begin position="73"/>
        <end position="95"/>
    </location>
</feature>
<dbReference type="OrthoDB" id="2138957at2"/>
<reference evidence="2 3" key="1">
    <citation type="submission" date="2019-11" db="EMBL/GenBank/DDBJ databases">
        <title>Bacillus lacus genome.</title>
        <authorList>
            <person name="Allen C.J."/>
            <person name="Newman J.D."/>
        </authorList>
    </citation>
    <scope>NUCLEOTIDE SEQUENCE [LARGE SCALE GENOMIC DNA]</scope>
    <source>
        <strain evidence="2 3">KCTC 33946</strain>
    </source>
</reference>
<evidence type="ECO:0000313" key="3">
    <source>
        <dbReference type="Proteomes" id="UP000448867"/>
    </source>
</evidence>
<dbReference type="EMBL" id="WKKI01000018">
    <property type="protein sequence ID" value="MRX72638.1"/>
    <property type="molecule type" value="Genomic_DNA"/>
</dbReference>
<evidence type="ECO:0008006" key="4">
    <source>
        <dbReference type="Google" id="ProtNLM"/>
    </source>
</evidence>
<sequence length="161" mass="17737">MSKRSLQTFSAGMLLSTSIVAGVYFFSADQGIAEAEKAVMTNEEIQAELKKQGMVQLSAEDYNELLTMKEQVVNSPAPQEEAQEEEETPAPAPRASYTLTIQKGMSTSDVCKILQEAGVIQSARDFNAYLIEAGYHKKVRTGTYELKQGMPFTEISKALTR</sequence>
<keyword evidence="3" id="KW-1185">Reference proteome</keyword>
<dbReference type="Proteomes" id="UP000448867">
    <property type="component" value="Unassembled WGS sequence"/>
</dbReference>
<dbReference type="InterPro" id="IPR003770">
    <property type="entry name" value="MLTG-like"/>
</dbReference>
<name>A0A7X2LZ93_9BACI</name>
<dbReference type="RefSeq" id="WP_154307798.1">
    <property type="nucleotide sequence ID" value="NZ_WKKI01000018.1"/>
</dbReference>
<comment type="caution">
    <text evidence="2">The sequence shown here is derived from an EMBL/GenBank/DDBJ whole genome shotgun (WGS) entry which is preliminary data.</text>
</comment>
<gene>
    <name evidence="2" type="ORF">GJU40_10815</name>
</gene>
<dbReference type="AlphaFoldDB" id="A0A7X2LZ93"/>